<dbReference type="AlphaFoldDB" id="A0A2P2NSR3"/>
<dbReference type="EMBL" id="GGEC01064966">
    <property type="protein sequence ID" value="MBX45450.1"/>
    <property type="molecule type" value="Transcribed_RNA"/>
</dbReference>
<evidence type="ECO:0000313" key="1">
    <source>
        <dbReference type="EMBL" id="MBX45450.1"/>
    </source>
</evidence>
<protein>
    <submittedName>
        <fullName evidence="1">Uncharacterized protein</fullName>
    </submittedName>
</protein>
<accession>A0A2P2NSR3</accession>
<name>A0A2P2NSR3_RHIMU</name>
<reference evidence="1" key="1">
    <citation type="submission" date="2018-02" db="EMBL/GenBank/DDBJ databases">
        <title>Rhizophora mucronata_Transcriptome.</title>
        <authorList>
            <person name="Meera S.P."/>
            <person name="Sreeshan A."/>
            <person name="Augustine A."/>
        </authorList>
    </citation>
    <scope>NUCLEOTIDE SEQUENCE</scope>
    <source>
        <tissue evidence="1">Leaf</tissue>
    </source>
</reference>
<proteinExistence type="predicted"/>
<organism evidence="1">
    <name type="scientific">Rhizophora mucronata</name>
    <name type="common">Asiatic mangrove</name>
    <dbReference type="NCBI Taxonomy" id="61149"/>
    <lineage>
        <taxon>Eukaryota</taxon>
        <taxon>Viridiplantae</taxon>
        <taxon>Streptophyta</taxon>
        <taxon>Embryophyta</taxon>
        <taxon>Tracheophyta</taxon>
        <taxon>Spermatophyta</taxon>
        <taxon>Magnoliopsida</taxon>
        <taxon>eudicotyledons</taxon>
        <taxon>Gunneridae</taxon>
        <taxon>Pentapetalae</taxon>
        <taxon>rosids</taxon>
        <taxon>fabids</taxon>
        <taxon>Malpighiales</taxon>
        <taxon>Rhizophoraceae</taxon>
        <taxon>Rhizophora</taxon>
    </lineage>
</organism>
<sequence>MRPLDPIFLQPPAPLKTLSNSSYCTNPSLLKSATDIIVPIISSSWAAPPDNPA</sequence>